<feature type="transmembrane region" description="Helical" evidence="2">
    <location>
        <begin position="370"/>
        <end position="388"/>
    </location>
</feature>
<dbReference type="Proteomes" id="UP000683360">
    <property type="component" value="Unassembled WGS sequence"/>
</dbReference>
<evidence type="ECO:0000313" key="4">
    <source>
        <dbReference type="EMBL" id="CAG2218052.1"/>
    </source>
</evidence>
<dbReference type="InterPro" id="IPR016187">
    <property type="entry name" value="CTDL_fold"/>
</dbReference>
<evidence type="ECO:0000256" key="2">
    <source>
        <dbReference type="SAM" id="Phobius"/>
    </source>
</evidence>
<dbReference type="PROSITE" id="PS50041">
    <property type="entry name" value="C_TYPE_LECTIN_2"/>
    <property type="match status" value="1"/>
</dbReference>
<keyword evidence="2" id="KW-0472">Membrane</keyword>
<feature type="compositionally biased region" description="Polar residues" evidence="1">
    <location>
        <begin position="299"/>
        <end position="309"/>
    </location>
</feature>
<dbReference type="InterPro" id="IPR001304">
    <property type="entry name" value="C-type_lectin-like"/>
</dbReference>
<sequence length="412" mass="46339">MAGDITLYTTPVTWETALTVCNSQGQNLVQIYREAKNHLLKEHLLDHLGMHIWIGLYAPNPSDNTNRIWSDDGSPPSYENWSPSKTEGAGYLCTYIVVENTGLEWNLADCDTEKKSFMCEEDKSICTTGIYYTYTQWRSGSFSGSFYISPATVPGCINTCESIIANGYVCWGFVYRVTTDPNACLTYDSTDDPYYNIINQQYSGNHYNYIRNCNLTIHVRSHCSACFPTTPHPTTLVQTTTEDHTTEIHTTTEDHTTRVHTTTEEVEMTEDRITTIKDDTTTEYRTTVTTGEKTTQTTPEIGTSNGNQTRPGGGIYPYCTCTCQNVTTTLSLEESIQEIVNNIKVDKRKMSSHTRKLTSAKDSRPSSASIGYFGIVMLSTTFGILVFLDFHRLIDKCCTIFKPLKDQHSSQC</sequence>
<feature type="region of interest" description="Disordered" evidence="1">
    <location>
        <begin position="241"/>
        <end position="264"/>
    </location>
</feature>
<accession>A0A8S3S9Y8</accession>
<evidence type="ECO:0000313" key="5">
    <source>
        <dbReference type="Proteomes" id="UP000683360"/>
    </source>
</evidence>
<dbReference type="AlphaFoldDB" id="A0A8S3S9Y8"/>
<keyword evidence="2" id="KW-1133">Transmembrane helix</keyword>
<dbReference type="EMBL" id="CAJPWZ010001585">
    <property type="protein sequence ID" value="CAG2218052.1"/>
    <property type="molecule type" value="Genomic_DNA"/>
</dbReference>
<gene>
    <name evidence="4" type="ORF">MEDL_31707</name>
</gene>
<dbReference type="Gene3D" id="3.10.100.10">
    <property type="entry name" value="Mannose-Binding Protein A, subunit A"/>
    <property type="match status" value="1"/>
</dbReference>
<dbReference type="SUPFAM" id="SSF56436">
    <property type="entry name" value="C-type lectin-like"/>
    <property type="match status" value="1"/>
</dbReference>
<comment type="caution">
    <text evidence="4">The sequence shown here is derived from an EMBL/GenBank/DDBJ whole genome shotgun (WGS) entry which is preliminary data.</text>
</comment>
<feature type="domain" description="C-type lectin" evidence="3">
    <location>
        <begin position="13"/>
        <end position="111"/>
    </location>
</feature>
<dbReference type="InterPro" id="IPR016186">
    <property type="entry name" value="C-type_lectin-like/link_sf"/>
</dbReference>
<dbReference type="SMART" id="SM00034">
    <property type="entry name" value="CLECT"/>
    <property type="match status" value="1"/>
</dbReference>
<keyword evidence="5" id="KW-1185">Reference proteome</keyword>
<name>A0A8S3S9Y8_MYTED</name>
<organism evidence="4 5">
    <name type="scientific">Mytilus edulis</name>
    <name type="common">Blue mussel</name>
    <dbReference type="NCBI Taxonomy" id="6550"/>
    <lineage>
        <taxon>Eukaryota</taxon>
        <taxon>Metazoa</taxon>
        <taxon>Spiralia</taxon>
        <taxon>Lophotrochozoa</taxon>
        <taxon>Mollusca</taxon>
        <taxon>Bivalvia</taxon>
        <taxon>Autobranchia</taxon>
        <taxon>Pteriomorphia</taxon>
        <taxon>Mytilida</taxon>
        <taxon>Mytiloidea</taxon>
        <taxon>Mytilidae</taxon>
        <taxon>Mytilinae</taxon>
        <taxon>Mytilus</taxon>
    </lineage>
</organism>
<feature type="region of interest" description="Disordered" evidence="1">
    <location>
        <begin position="288"/>
        <end position="309"/>
    </location>
</feature>
<reference evidence="4" key="1">
    <citation type="submission" date="2021-03" db="EMBL/GenBank/DDBJ databases">
        <authorList>
            <person name="Bekaert M."/>
        </authorList>
    </citation>
    <scope>NUCLEOTIDE SEQUENCE</scope>
</reference>
<protein>
    <submittedName>
        <fullName evidence="4">MRC</fullName>
    </submittedName>
</protein>
<dbReference type="Pfam" id="PF00059">
    <property type="entry name" value="Lectin_C"/>
    <property type="match status" value="1"/>
</dbReference>
<evidence type="ECO:0000256" key="1">
    <source>
        <dbReference type="SAM" id="MobiDB-lite"/>
    </source>
</evidence>
<dbReference type="OrthoDB" id="6157674at2759"/>
<evidence type="ECO:0000259" key="3">
    <source>
        <dbReference type="PROSITE" id="PS50041"/>
    </source>
</evidence>
<dbReference type="CDD" id="cd00037">
    <property type="entry name" value="CLECT"/>
    <property type="match status" value="1"/>
</dbReference>
<proteinExistence type="predicted"/>
<feature type="compositionally biased region" description="Low complexity" evidence="1">
    <location>
        <begin position="288"/>
        <end position="298"/>
    </location>
</feature>
<keyword evidence="2" id="KW-0812">Transmembrane</keyword>